<dbReference type="PATRIC" id="fig|1132509.6.peg.2529"/>
<keyword evidence="6 7" id="KW-0472">Membrane</keyword>
<comment type="similarity">
    <text evidence="7">Belongs to the binding-protein-dependent transport system permease family.</text>
</comment>
<organism evidence="9 10">
    <name type="scientific">Halococcus hamelinensis 100A6</name>
    <dbReference type="NCBI Taxonomy" id="1132509"/>
    <lineage>
        <taxon>Archaea</taxon>
        <taxon>Methanobacteriati</taxon>
        <taxon>Methanobacteriota</taxon>
        <taxon>Stenosarchaea group</taxon>
        <taxon>Halobacteria</taxon>
        <taxon>Halobacteriales</taxon>
        <taxon>Halococcaceae</taxon>
        <taxon>Halococcus</taxon>
    </lineage>
</organism>
<dbReference type="eggNOG" id="arCOG00157">
    <property type="taxonomic scope" value="Archaea"/>
</dbReference>
<evidence type="ECO:0000256" key="1">
    <source>
        <dbReference type="ARBA" id="ARBA00004651"/>
    </source>
</evidence>
<dbReference type="PANTHER" id="PTHR30193:SF41">
    <property type="entry name" value="DIACETYLCHITOBIOSE UPTAKE SYSTEM PERMEASE PROTEIN NGCF"/>
    <property type="match status" value="1"/>
</dbReference>
<name>M0LXX5_9EURY</name>
<feature type="domain" description="ABC transmembrane type-1" evidence="8">
    <location>
        <begin position="84"/>
        <end position="296"/>
    </location>
</feature>
<dbReference type="Gene3D" id="1.10.3720.10">
    <property type="entry name" value="MetI-like"/>
    <property type="match status" value="1"/>
</dbReference>
<dbReference type="RefSeq" id="WP_007693900.1">
    <property type="nucleotide sequence ID" value="NZ_AJRK01000427.1"/>
</dbReference>
<reference evidence="9 10" key="1">
    <citation type="journal article" date="2014" name="PLoS Genet.">
        <title>Phylogenetically driven sequencing of extremely halophilic archaea reveals strategies for static and dynamic osmo-response.</title>
        <authorList>
            <person name="Becker E.A."/>
            <person name="Seitzer P.M."/>
            <person name="Tritt A."/>
            <person name="Larsen D."/>
            <person name="Krusor M."/>
            <person name="Yao A.I."/>
            <person name="Wu D."/>
            <person name="Madern D."/>
            <person name="Eisen J.A."/>
            <person name="Darling A.E."/>
            <person name="Facciotti M.T."/>
        </authorList>
    </citation>
    <scope>NUCLEOTIDE SEQUENCE [LARGE SCALE GENOMIC DNA]</scope>
    <source>
        <strain evidence="9 10">100A6</strain>
    </source>
</reference>
<evidence type="ECO:0000313" key="9">
    <source>
        <dbReference type="EMBL" id="EMA37998.1"/>
    </source>
</evidence>
<evidence type="ECO:0000313" key="10">
    <source>
        <dbReference type="Proteomes" id="UP000011566"/>
    </source>
</evidence>
<evidence type="ECO:0000256" key="5">
    <source>
        <dbReference type="ARBA" id="ARBA00022989"/>
    </source>
</evidence>
<evidence type="ECO:0000256" key="7">
    <source>
        <dbReference type="RuleBase" id="RU363032"/>
    </source>
</evidence>
<keyword evidence="10" id="KW-1185">Reference proteome</keyword>
<feature type="transmembrane region" description="Helical" evidence="7">
    <location>
        <begin position="227"/>
        <end position="248"/>
    </location>
</feature>
<evidence type="ECO:0000256" key="3">
    <source>
        <dbReference type="ARBA" id="ARBA00022475"/>
    </source>
</evidence>
<keyword evidence="3" id="KW-1003">Cell membrane</keyword>
<dbReference type="InterPro" id="IPR000515">
    <property type="entry name" value="MetI-like"/>
</dbReference>
<evidence type="ECO:0000256" key="4">
    <source>
        <dbReference type="ARBA" id="ARBA00022692"/>
    </source>
</evidence>
<dbReference type="EMBL" id="AOMB01000032">
    <property type="protein sequence ID" value="EMA37998.1"/>
    <property type="molecule type" value="Genomic_DNA"/>
</dbReference>
<keyword evidence="5 7" id="KW-1133">Transmembrane helix</keyword>
<keyword evidence="4 7" id="KW-0812">Transmembrane</keyword>
<dbReference type="GO" id="GO:0055085">
    <property type="term" value="P:transmembrane transport"/>
    <property type="evidence" value="ECO:0007669"/>
    <property type="project" value="InterPro"/>
</dbReference>
<feature type="transmembrane region" description="Helical" evidence="7">
    <location>
        <begin position="121"/>
        <end position="149"/>
    </location>
</feature>
<dbReference type="SUPFAM" id="SSF161098">
    <property type="entry name" value="MetI-like"/>
    <property type="match status" value="1"/>
</dbReference>
<accession>M0LXX5</accession>
<comment type="caution">
    <text evidence="9">The sequence shown here is derived from an EMBL/GenBank/DDBJ whole genome shotgun (WGS) entry which is preliminary data.</text>
</comment>
<dbReference type="InterPro" id="IPR051393">
    <property type="entry name" value="ABC_transporter_permease"/>
</dbReference>
<dbReference type="GO" id="GO:0005886">
    <property type="term" value="C:plasma membrane"/>
    <property type="evidence" value="ECO:0007669"/>
    <property type="project" value="UniProtKB-SubCell"/>
</dbReference>
<comment type="subcellular location">
    <subcellularLocation>
        <location evidence="1 7">Cell membrane</location>
        <topology evidence="1 7">Multi-pass membrane protein</topology>
    </subcellularLocation>
</comment>
<dbReference type="OrthoDB" id="45815at2157"/>
<feature type="transmembrane region" description="Helical" evidence="7">
    <location>
        <begin position="88"/>
        <end position="109"/>
    </location>
</feature>
<dbReference type="CDD" id="cd06261">
    <property type="entry name" value="TM_PBP2"/>
    <property type="match status" value="1"/>
</dbReference>
<proteinExistence type="inferred from homology"/>
<dbReference type="PROSITE" id="PS50928">
    <property type="entry name" value="ABC_TM1"/>
    <property type="match status" value="1"/>
</dbReference>
<protein>
    <submittedName>
        <fullName evidence="9">Binding-protein-dependent transport systems inner membrane component</fullName>
    </submittedName>
</protein>
<dbReference type="Pfam" id="PF00528">
    <property type="entry name" value="BPD_transp_1"/>
    <property type="match status" value="1"/>
</dbReference>
<evidence type="ECO:0000256" key="2">
    <source>
        <dbReference type="ARBA" id="ARBA00022448"/>
    </source>
</evidence>
<feature type="transmembrane region" description="Helical" evidence="7">
    <location>
        <begin position="275"/>
        <end position="297"/>
    </location>
</feature>
<evidence type="ECO:0000259" key="8">
    <source>
        <dbReference type="PROSITE" id="PS50928"/>
    </source>
</evidence>
<feature type="transmembrane region" description="Helical" evidence="7">
    <location>
        <begin position="26"/>
        <end position="45"/>
    </location>
</feature>
<feature type="transmembrane region" description="Helical" evidence="7">
    <location>
        <begin position="169"/>
        <end position="193"/>
    </location>
</feature>
<sequence length="305" mass="34505">MSIRDRFSRTEATEGSLQRRETVDGILFAVPYMVFFCVFLLYPLLQGLYMSLFEWNPLFPAQSEFLGIQNYASMLQDPAFWNALVNTVYFVVLTVPAMVIFGLALALGVNKKVIGRRYLRTIYFSPYILTVSIVGIVWSLFLSSGFGPINYYLGFIMETPPNWLGSSALAMPVLAVVTNWWLLGFNFVILLAARQNVPERLYEAARLDGAGTWRAFRDITLPQMRNAIAFVVIVQFIQQFQVFGQPYVMTDGGPNNSTMTLVYYLYNAAFSQQRFGYAAAVGYLLFGLLVVVSYVNYRYIGSDSA</sequence>
<dbReference type="AlphaFoldDB" id="M0LXX5"/>
<dbReference type="InterPro" id="IPR035906">
    <property type="entry name" value="MetI-like_sf"/>
</dbReference>
<evidence type="ECO:0000256" key="6">
    <source>
        <dbReference type="ARBA" id="ARBA00023136"/>
    </source>
</evidence>
<dbReference type="Proteomes" id="UP000011566">
    <property type="component" value="Unassembled WGS sequence"/>
</dbReference>
<keyword evidence="2 7" id="KW-0813">Transport</keyword>
<gene>
    <name evidence="9" type="ORF">C447_11195</name>
</gene>
<dbReference type="PANTHER" id="PTHR30193">
    <property type="entry name" value="ABC TRANSPORTER PERMEASE PROTEIN"/>
    <property type="match status" value="1"/>
</dbReference>